<protein>
    <submittedName>
        <fullName evidence="1">Uncharacterized protein</fullName>
    </submittedName>
</protein>
<dbReference type="EMBL" id="CM037158">
    <property type="protein sequence ID" value="KAH7852347.1"/>
    <property type="molecule type" value="Genomic_DNA"/>
</dbReference>
<evidence type="ECO:0000313" key="1">
    <source>
        <dbReference type="EMBL" id="KAH7852347.1"/>
    </source>
</evidence>
<evidence type="ECO:0000313" key="2">
    <source>
        <dbReference type="Proteomes" id="UP000828048"/>
    </source>
</evidence>
<reference evidence="1 2" key="1">
    <citation type="journal article" date="2021" name="Hortic Res">
        <title>High-quality reference genome and annotation aids understanding of berry development for evergreen blueberry (Vaccinium darrowii).</title>
        <authorList>
            <person name="Yu J."/>
            <person name="Hulse-Kemp A.M."/>
            <person name="Babiker E."/>
            <person name="Staton M."/>
        </authorList>
    </citation>
    <scope>NUCLEOTIDE SEQUENCE [LARGE SCALE GENOMIC DNA]</scope>
    <source>
        <strain evidence="2">cv. NJ 8807/NJ 8810</strain>
        <tissue evidence="1">Young leaf</tissue>
    </source>
</reference>
<gene>
    <name evidence="1" type="ORF">Vadar_023739</name>
</gene>
<comment type="caution">
    <text evidence="1">The sequence shown here is derived from an EMBL/GenBank/DDBJ whole genome shotgun (WGS) entry which is preliminary data.</text>
</comment>
<accession>A0ACB7YG35</accession>
<proteinExistence type="predicted"/>
<organism evidence="1 2">
    <name type="scientific">Vaccinium darrowii</name>
    <dbReference type="NCBI Taxonomy" id="229202"/>
    <lineage>
        <taxon>Eukaryota</taxon>
        <taxon>Viridiplantae</taxon>
        <taxon>Streptophyta</taxon>
        <taxon>Embryophyta</taxon>
        <taxon>Tracheophyta</taxon>
        <taxon>Spermatophyta</taxon>
        <taxon>Magnoliopsida</taxon>
        <taxon>eudicotyledons</taxon>
        <taxon>Gunneridae</taxon>
        <taxon>Pentapetalae</taxon>
        <taxon>asterids</taxon>
        <taxon>Ericales</taxon>
        <taxon>Ericaceae</taxon>
        <taxon>Vaccinioideae</taxon>
        <taxon>Vaccinieae</taxon>
        <taxon>Vaccinium</taxon>
    </lineage>
</organism>
<name>A0ACB7YG35_9ERIC</name>
<sequence>MQSLLRSLPRRHRHNESHRTFVDVASIKWVRDRALDHAVEKEGNLKPLLNLKNLIKSEPSKSLPLSLIAQQRESLGIATRPVDFIRRYPSVFQEFFPGGIGIHPHVKLTPEVLGLDADEHLIYQSENNKRVGADRLLKLLMLARINKIPLRIVNRLIWDLGLPHDYTETLVPEFPDYFQVTGGNGNGSCSEPYLELVCWSNELAVSVMEKKARCEKGMPVAFPLQYSRGFEVDKKFKKWVDGWQKLPYVSPYENALHLPAKSDEADKWAVSVLHELLHLLIGKKTDRENVLLLGECLGLRSRFKRALLQHPGIFYLSSKIGTHTVVLREGYKRNLLIESHPLMDMRYKYIHLMNTVNEDKKTKGLPSKNTPEPKLGHGSKGEGEEMQDGETGKGQDGESSDFSDSEVEEGSDDYSDEEEVGDEDTSQTVSHVNARGNRVRTRKTPKYEAKRPLRSPNNSEGRNPRKTRTKERTEVSGSSHILRALFRRRSSGNVLIFNFGGI</sequence>
<keyword evidence="2" id="KW-1185">Reference proteome</keyword>
<dbReference type="Proteomes" id="UP000828048">
    <property type="component" value="Chromosome 8"/>
</dbReference>